<dbReference type="PANTHER" id="PTHR32071">
    <property type="entry name" value="TRANSCRIPTIONAL REGULATORY PROTEIN"/>
    <property type="match status" value="1"/>
</dbReference>
<dbReference type="InterPro" id="IPR000700">
    <property type="entry name" value="PAS-assoc_C"/>
</dbReference>
<evidence type="ECO:0000256" key="6">
    <source>
        <dbReference type="ARBA" id="ARBA00023163"/>
    </source>
</evidence>
<feature type="coiled-coil region" evidence="7">
    <location>
        <begin position="260"/>
        <end position="287"/>
    </location>
</feature>
<dbReference type="RefSeq" id="WP_005371780.1">
    <property type="nucleotide sequence ID" value="NZ_CM001475.1"/>
</dbReference>
<organism evidence="11 12">
    <name type="scientific">Methylomicrobium album BG8</name>
    <dbReference type="NCBI Taxonomy" id="686340"/>
    <lineage>
        <taxon>Bacteria</taxon>
        <taxon>Pseudomonadati</taxon>
        <taxon>Pseudomonadota</taxon>
        <taxon>Gammaproteobacteria</taxon>
        <taxon>Methylococcales</taxon>
        <taxon>Methylococcaceae</taxon>
        <taxon>Methylomicrobium</taxon>
    </lineage>
</organism>
<keyword evidence="4" id="KW-0238">DNA-binding</keyword>
<evidence type="ECO:0000259" key="9">
    <source>
        <dbReference type="PROSITE" id="PS50112"/>
    </source>
</evidence>
<dbReference type="PROSITE" id="PS50112">
    <property type="entry name" value="PAS"/>
    <property type="match status" value="1"/>
</dbReference>
<dbReference type="FunFam" id="1.10.8.60:FF:000014">
    <property type="entry name" value="DNA-binding transcriptional regulator NtrC"/>
    <property type="match status" value="1"/>
</dbReference>
<dbReference type="PROSITE" id="PS00676">
    <property type="entry name" value="SIGMA54_INTERACT_2"/>
    <property type="match status" value="1"/>
</dbReference>
<evidence type="ECO:0000313" key="12">
    <source>
        <dbReference type="Proteomes" id="UP000005090"/>
    </source>
</evidence>
<dbReference type="InterPro" id="IPR009057">
    <property type="entry name" value="Homeodomain-like_sf"/>
</dbReference>
<evidence type="ECO:0000313" key="11">
    <source>
        <dbReference type="EMBL" id="EIC29715.1"/>
    </source>
</evidence>
<keyword evidence="1" id="KW-0547">Nucleotide-binding</keyword>
<dbReference type="GO" id="GO:0005524">
    <property type="term" value="F:ATP binding"/>
    <property type="evidence" value="ECO:0007669"/>
    <property type="project" value="UniProtKB-KW"/>
</dbReference>
<dbReference type="Gene3D" id="1.10.10.60">
    <property type="entry name" value="Homeodomain-like"/>
    <property type="match status" value="1"/>
</dbReference>
<feature type="domain" description="PAC" evidence="10">
    <location>
        <begin position="98"/>
        <end position="150"/>
    </location>
</feature>
<dbReference type="InterPro" id="IPR058031">
    <property type="entry name" value="AAA_lid_NorR"/>
</dbReference>
<dbReference type="CDD" id="cd00009">
    <property type="entry name" value="AAA"/>
    <property type="match status" value="1"/>
</dbReference>
<dbReference type="InterPro" id="IPR000014">
    <property type="entry name" value="PAS"/>
</dbReference>
<feature type="domain" description="Sigma-54 factor interaction" evidence="8">
    <location>
        <begin position="297"/>
        <end position="526"/>
    </location>
</feature>
<evidence type="ECO:0000259" key="8">
    <source>
        <dbReference type="PROSITE" id="PS50045"/>
    </source>
</evidence>
<evidence type="ECO:0000256" key="4">
    <source>
        <dbReference type="ARBA" id="ARBA00023125"/>
    </source>
</evidence>
<dbReference type="HOGENOM" id="CLU_000445_8_1_6"/>
<dbReference type="SMART" id="SM00382">
    <property type="entry name" value="AAA"/>
    <property type="match status" value="1"/>
</dbReference>
<dbReference type="InterPro" id="IPR027417">
    <property type="entry name" value="P-loop_NTPase"/>
</dbReference>
<reference evidence="11 12" key="1">
    <citation type="journal article" date="2013" name="Genome Announc.">
        <title>Genome Sequence of the Obligate Gammaproteobacterial Methanotroph Methylomicrobium album Strain BG8.</title>
        <authorList>
            <person name="Kits K.D."/>
            <person name="Kalyuzhnaya M.G."/>
            <person name="Klotz M.G."/>
            <person name="Jetten M.S."/>
            <person name="Op den Camp H.J."/>
            <person name="Vuilleumier S."/>
            <person name="Bringel F."/>
            <person name="Dispirito A.A."/>
            <person name="Murrell J.C."/>
            <person name="Bruce D."/>
            <person name="Cheng J.F."/>
            <person name="Copeland A."/>
            <person name="Goodwin L."/>
            <person name="Hauser L."/>
            <person name="Lajus A."/>
            <person name="Land M.L."/>
            <person name="Lapidus A."/>
            <person name="Lucas S."/>
            <person name="Medigue C."/>
            <person name="Pitluck S."/>
            <person name="Woyke T."/>
            <person name="Zeytun A."/>
            <person name="Stein L.Y."/>
        </authorList>
    </citation>
    <scope>NUCLEOTIDE SEQUENCE [LARGE SCALE GENOMIC DNA]</scope>
    <source>
        <strain evidence="11 12">BG8</strain>
    </source>
</reference>
<dbReference type="PANTHER" id="PTHR32071:SF117">
    <property type="entry name" value="PTS-DEPENDENT DIHYDROXYACETONE KINASE OPERON REGULATORY PROTEIN-RELATED"/>
    <property type="match status" value="1"/>
</dbReference>
<gene>
    <name evidence="11" type="ORF">Metal_1949</name>
</gene>
<evidence type="ECO:0000256" key="1">
    <source>
        <dbReference type="ARBA" id="ARBA00022741"/>
    </source>
</evidence>
<evidence type="ECO:0000256" key="7">
    <source>
        <dbReference type="SAM" id="Coils"/>
    </source>
</evidence>
<dbReference type="Gene3D" id="3.40.50.300">
    <property type="entry name" value="P-loop containing nucleotide triphosphate hydrolases"/>
    <property type="match status" value="1"/>
</dbReference>
<dbReference type="FunFam" id="3.40.50.300:FF:000006">
    <property type="entry name" value="DNA-binding transcriptional regulator NtrC"/>
    <property type="match status" value="1"/>
</dbReference>
<dbReference type="PROSITE" id="PS50045">
    <property type="entry name" value="SIGMA54_INTERACT_4"/>
    <property type="match status" value="1"/>
</dbReference>
<evidence type="ECO:0000259" key="10">
    <source>
        <dbReference type="PROSITE" id="PS50113"/>
    </source>
</evidence>
<protein>
    <submittedName>
        <fullName evidence="11">PAS domain S-box</fullName>
    </submittedName>
</protein>
<proteinExistence type="predicted"/>
<evidence type="ECO:0000256" key="3">
    <source>
        <dbReference type="ARBA" id="ARBA00023015"/>
    </source>
</evidence>
<dbReference type="InterPro" id="IPR025943">
    <property type="entry name" value="Sigma_54_int_dom_ATP-bd_2"/>
</dbReference>
<dbReference type="PROSITE" id="PS00688">
    <property type="entry name" value="SIGMA54_INTERACT_3"/>
    <property type="match status" value="1"/>
</dbReference>
<dbReference type="InterPro" id="IPR025944">
    <property type="entry name" value="Sigma_54_int_dom_CS"/>
</dbReference>
<keyword evidence="7" id="KW-0175">Coiled coil</keyword>
<dbReference type="EMBL" id="CM001475">
    <property type="protein sequence ID" value="EIC29715.1"/>
    <property type="molecule type" value="Genomic_DNA"/>
</dbReference>
<dbReference type="GO" id="GO:0043565">
    <property type="term" value="F:sequence-specific DNA binding"/>
    <property type="evidence" value="ECO:0007669"/>
    <property type="project" value="InterPro"/>
</dbReference>
<keyword evidence="12" id="KW-1185">Reference proteome</keyword>
<dbReference type="Gene3D" id="3.30.450.20">
    <property type="entry name" value="PAS domain"/>
    <property type="match status" value="2"/>
</dbReference>
<dbReference type="InterPro" id="IPR003593">
    <property type="entry name" value="AAA+_ATPase"/>
</dbReference>
<name>H8GPT6_METAL</name>
<dbReference type="eggNOG" id="COG3829">
    <property type="taxonomic scope" value="Bacteria"/>
</dbReference>
<keyword evidence="3" id="KW-0805">Transcription regulation</keyword>
<dbReference type="Proteomes" id="UP000005090">
    <property type="component" value="Chromosome"/>
</dbReference>
<dbReference type="InterPro" id="IPR002078">
    <property type="entry name" value="Sigma_54_int"/>
</dbReference>
<keyword evidence="6" id="KW-0804">Transcription</keyword>
<dbReference type="InterPro" id="IPR025662">
    <property type="entry name" value="Sigma_54_int_dom_ATP-bd_1"/>
</dbReference>
<dbReference type="SUPFAM" id="SSF52540">
    <property type="entry name" value="P-loop containing nucleoside triphosphate hydrolases"/>
    <property type="match status" value="1"/>
</dbReference>
<dbReference type="Pfam" id="PF00158">
    <property type="entry name" value="Sigma54_activat"/>
    <property type="match status" value="1"/>
</dbReference>
<keyword evidence="5" id="KW-0010">Activator</keyword>
<dbReference type="InterPro" id="IPR035965">
    <property type="entry name" value="PAS-like_dom_sf"/>
</dbReference>
<dbReference type="Pfam" id="PF13426">
    <property type="entry name" value="PAS_9"/>
    <property type="match status" value="2"/>
</dbReference>
<dbReference type="NCBIfam" id="TIGR00229">
    <property type="entry name" value="sensory_box"/>
    <property type="match status" value="1"/>
</dbReference>
<sequence length="604" mass="67514">MRKNPSSPQNLSAEHLLQHLPVSAFVLNARHQVVIWNKACEQLTGLKAEEMIGSDRHWQGFYTEKRPCLADLLLDDSLGDVKGLYEWAGAPASRTDIYHTENWCPMPDGRRLYLVIDACAIHDENGEVAAVVETQRDRTEQRLMMQALGDSEQRISSILGSAMDAIVTIDERHNITLFNAAAARIFRCAADFAIGQPFERFIAPRCAPLFKQFVVFDSAIKTPAWVPEGLSARRADGEEFPIEATFSPLEAGGQKLFTIILRDVNDRRLAEQKLERLQQEKGYLQEVINDEHNPGDFVSGSKVMRTVMEQVRMVARTDTPVLLLGETGTGKELLARAIHEYSSRNAAILVKVNCAALPAELIESELFGHEKGAFTGAIQQRKGRFELADGGTLFLDELGELSMPAQAKLLRVLQEQEFERVGGSETIRVDVRVIAATNRNLPEEIAAGRFRADLYYRLNVFPVEVPALRQRSADIPLLARFFLTKYAKKLGKHFDDIEPAGLEQLKHYAWPGNVRELQNVIERAVILSQGSQLEIPPLQPYQDKPSSLSEKPKTLESLEREHILHTLKETGWVISGPKGAAAILGMNPNTLRSRMLKLGISRTG</sequence>
<accession>H8GPT6</accession>
<evidence type="ECO:0000256" key="2">
    <source>
        <dbReference type="ARBA" id="ARBA00022840"/>
    </source>
</evidence>
<feature type="domain" description="PAS" evidence="9">
    <location>
        <begin position="9"/>
        <end position="53"/>
    </location>
</feature>
<dbReference type="Pfam" id="PF02954">
    <property type="entry name" value="HTH_8"/>
    <property type="match status" value="1"/>
</dbReference>
<dbReference type="Pfam" id="PF25601">
    <property type="entry name" value="AAA_lid_14"/>
    <property type="match status" value="1"/>
</dbReference>
<keyword evidence="2" id="KW-0067">ATP-binding</keyword>
<dbReference type="GO" id="GO:0006355">
    <property type="term" value="P:regulation of DNA-templated transcription"/>
    <property type="evidence" value="ECO:0007669"/>
    <property type="project" value="InterPro"/>
</dbReference>
<dbReference type="CDD" id="cd00130">
    <property type="entry name" value="PAS"/>
    <property type="match status" value="2"/>
</dbReference>
<dbReference type="AlphaFoldDB" id="H8GPT6"/>
<dbReference type="STRING" id="686340.Metal_1949"/>
<dbReference type="SUPFAM" id="SSF46689">
    <property type="entry name" value="Homeodomain-like"/>
    <property type="match status" value="1"/>
</dbReference>
<dbReference type="PROSITE" id="PS00675">
    <property type="entry name" value="SIGMA54_INTERACT_1"/>
    <property type="match status" value="1"/>
</dbReference>
<dbReference type="InterPro" id="IPR002197">
    <property type="entry name" value="HTH_Fis"/>
</dbReference>
<dbReference type="SMART" id="SM00091">
    <property type="entry name" value="PAS"/>
    <property type="match status" value="2"/>
</dbReference>
<dbReference type="SUPFAM" id="SSF55785">
    <property type="entry name" value="PYP-like sensor domain (PAS domain)"/>
    <property type="match status" value="2"/>
</dbReference>
<evidence type="ECO:0000256" key="5">
    <source>
        <dbReference type="ARBA" id="ARBA00023159"/>
    </source>
</evidence>
<dbReference type="PROSITE" id="PS50113">
    <property type="entry name" value="PAC"/>
    <property type="match status" value="1"/>
</dbReference>
<dbReference type="Gene3D" id="1.10.8.60">
    <property type="match status" value="1"/>
</dbReference>